<evidence type="ECO:0000313" key="1">
    <source>
        <dbReference type="EMBL" id="JAT31632.1"/>
    </source>
</evidence>
<dbReference type="AlphaFoldDB" id="A0A1B6M6T5"/>
<organism evidence="1">
    <name type="scientific">Graphocephala atropunctata</name>
    <dbReference type="NCBI Taxonomy" id="36148"/>
    <lineage>
        <taxon>Eukaryota</taxon>
        <taxon>Metazoa</taxon>
        <taxon>Ecdysozoa</taxon>
        <taxon>Arthropoda</taxon>
        <taxon>Hexapoda</taxon>
        <taxon>Insecta</taxon>
        <taxon>Pterygota</taxon>
        <taxon>Neoptera</taxon>
        <taxon>Paraneoptera</taxon>
        <taxon>Hemiptera</taxon>
        <taxon>Auchenorrhyncha</taxon>
        <taxon>Membracoidea</taxon>
        <taxon>Cicadellidae</taxon>
        <taxon>Cicadellinae</taxon>
        <taxon>Cicadellini</taxon>
        <taxon>Graphocephala</taxon>
    </lineage>
</organism>
<feature type="non-terminal residue" evidence="1">
    <location>
        <position position="1"/>
    </location>
</feature>
<gene>
    <name evidence="1" type="ORF">g.51844</name>
</gene>
<dbReference type="EMBL" id="GEBQ01008345">
    <property type="protein sequence ID" value="JAT31632.1"/>
    <property type="molecule type" value="Transcribed_RNA"/>
</dbReference>
<reference evidence="1" key="1">
    <citation type="submission" date="2015-11" db="EMBL/GenBank/DDBJ databases">
        <title>De novo transcriptome assembly of four potential Pierce s Disease insect vectors from Arizona vineyards.</title>
        <authorList>
            <person name="Tassone E.E."/>
        </authorList>
    </citation>
    <scope>NUCLEOTIDE SEQUENCE</scope>
</reference>
<accession>A0A1B6M6T5</accession>
<proteinExistence type="predicted"/>
<name>A0A1B6M6T5_9HEMI</name>
<protein>
    <submittedName>
        <fullName evidence="1">Uncharacterized protein</fullName>
    </submittedName>
</protein>
<sequence length="108" mass="12368">FRSKKALKEYFQRKGLLYDIEVFNFTSKKSLAIHDTQTQHETSSDSTNISVMETNNVGSTKNNSVVFQSTDTTTQTDISSTTLSICNELLGRHWLSDNTIYKYFELIN</sequence>
<feature type="non-terminal residue" evidence="1">
    <location>
        <position position="108"/>
    </location>
</feature>